<name>A0A1U7J654_9CYAN</name>
<evidence type="ECO:0000313" key="4">
    <source>
        <dbReference type="Proteomes" id="UP000185557"/>
    </source>
</evidence>
<sequence length="265" mass="30139">MSISKNLINESVIGFSVAANPFAEQIDLIMHWGQQRLSRVVCVANVHMLMEARWNETFAKVLSQADLLTPDGMPLVWTLNLLRKSTHDRVAGMYILRAVCERASASGLPVYFLGTDELTLGKMRQRLQKEYPDLTIAGMDPLPFRPLTAEEDAQVVKDINASQAGIVFVALGCPKQEIWMYQHRSKIKAAMVGIGGVFPIYAGIKKHAPAWVQDSGLEWLYRLTQEPGRLWQRYFKTIPPFVYLSIKQVVVTRLHRRINRMLRAF</sequence>
<evidence type="ECO:0000256" key="2">
    <source>
        <dbReference type="ARBA" id="ARBA00022679"/>
    </source>
</evidence>
<dbReference type="RefSeq" id="WP_073608330.1">
    <property type="nucleotide sequence ID" value="NZ_MRCG01000006.1"/>
</dbReference>
<comment type="caution">
    <text evidence="3">The sequence shown here is derived from an EMBL/GenBank/DDBJ whole genome shotgun (WGS) entry which is preliminary data.</text>
</comment>
<dbReference type="InterPro" id="IPR004629">
    <property type="entry name" value="WecG_TagA_CpsF"/>
</dbReference>
<gene>
    <name evidence="3" type="ORF">NIES30_10270</name>
</gene>
<dbReference type="Pfam" id="PF03808">
    <property type="entry name" value="Glyco_tran_WecG"/>
    <property type="match status" value="1"/>
</dbReference>
<keyword evidence="4" id="KW-1185">Reference proteome</keyword>
<reference evidence="3 4" key="1">
    <citation type="submission" date="2016-11" db="EMBL/GenBank/DDBJ databases">
        <title>Draft Genome Sequences of Nine Cyanobacterial Strains from Diverse Habitats.</title>
        <authorList>
            <person name="Zhu T."/>
            <person name="Hou S."/>
            <person name="Lu X."/>
            <person name="Hess W.R."/>
        </authorList>
    </citation>
    <scope>NUCLEOTIDE SEQUENCE [LARGE SCALE GENOMIC DNA]</scope>
    <source>
        <strain evidence="3 4">NIES-30</strain>
    </source>
</reference>
<dbReference type="EMBL" id="MRCG01000006">
    <property type="protein sequence ID" value="OKH48402.1"/>
    <property type="molecule type" value="Genomic_DNA"/>
</dbReference>
<dbReference type="NCBIfam" id="TIGR00696">
    <property type="entry name" value="wecG_tagA_cpsF"/>
    <property type="match status" value="1"/>
</dbReference>
<keyword evidence="1" id="KW-0328">Glycosyltransferase</keyword>
<dbReference type="PANTHER" id="PTHR34136:SF1">
    <property type="entry name" value="UDP-N-ACETYL-D-MANNOSAMINURONIC ACID TRANSFERASE"/>
    <property type="match status" value="1"/>
</dbReference>
<evidence type="ECO:0000256" key="1">
    <source>
        <dbReference type="ARBA" id="ARBA00022676"/>
    </source>
</evidence>
<evidence type="ECO:0000313" key="3">
    <source>
        <dbReference type="EMBL" id="OKH48402.1"/>
    </source>
</evidence>
<keyword evidence="2 3" id="KW-0808">Transferase</keyword>
<proteinExistence type="predicted"/>
<dbReference type="CDD" id="cd06533">
    <property type="entry name" value="Glyco_transf_WecG_TagA"/>
    <property type="match status" value="1"/>
</dbReference>
<organism evidence="3 4">
    <name type="scientific">Phormidium tenue NIES-30</name>
    <dbReference type="NCBI Taxonomy" id="549789"/>
    <lineage>
        <taxon>Bacteria</taxon>
        <taxon>Bacillati</taxon>
        <taxon>Cyanobacteriota</taxon>
        <taxon>Cyanophyceae</taxon>
        <taxon>Oscillatoriophycideae</taxon>
        <taxon>Oscillatoriales</taxon>
        <taxon>Oscillatoriaceae</taxon>
        <taxon>Phormidium</taxon>
    </lineage>
</organism>
<dbReference type="AlphaFoldDB" id="A0A1U7J654"/>
<dbReference type="OrthoDB" id="9771846at2"/>
<accession>A0A1U7J654</accession>
<dbReference type="PANTHER" id="PTHR34136">
    <property type="match status" value="1"/>
</dbReference>
<dbReference type="STRING" id="549789.NIES30_10270"/>
<protein>
    <submittedName>
        <fullName evidence="3">Glycosyltransferase</fullName>
    </submittedName>
</protein>
<dbReference type="GO" id="GO:0016758">
    <property type="term" value="F:hexosyltransferase activity"/>
    <property type="evidence" value="ECO:0007669"/>
    <property type="project" value="TreeGrafter"/>
</dbReference>
<dbReference type="Proteomes" id="UP000185557">
    <property type="component" value="Unassembled WGS sequence"/>
</dbReference>